<dbReference type="InterPro" id="IPR014922">
    <property type="entry name" value="YdhG-like"/>
</dbReference>
<dbReference type="AlphaFoldDB" id="A0A2P8D2W0"/>
<dbReference type="EMBL" id="PYGD01000005">
    <property type="protein sequence ID" value="PSK91543.1"/>
    <property type="molecule type" value="Genomic_DNA"/>
</dbReference>
<dbReference type="Proteomes" id="UP000240572">
    <property type="component" value="Unassembled WGS sequence"/>
</dbReference>
<sequence>MNTAEQIAAYITGQPGAKQAELQELDRLIRRLSPGCTLWFLDGRNGEGKVVANPNIGYGSYTIKYADGTSRKFYQVGLSANTTGISVYIMGIADKTYLARTYGAQLGKASITGYCIKFRTLKNIDLDTLEAAIQYGFEAGDEVREGA</sequence>
<name>A0A2P8D2W0_9BACT</name>
<proteinExistence type="predicted"/>
<gene>
    <name evidence="2" type="ORF">B0I18_105126</name>
</gene>
<dbReference type="RefSeq" id="WP_106523442.1">
    <property type="nucleotide sequence ID" value="NZ_PYGD01000005.1"/>
</dbReference>
<evidence type="ECO:0000313" key="2">
    <source>
        <dbReference type="EMBL" id="PSK91543.1"/>
    </source>
</evidence>
<evidence type="ECO:0000313" key="3">
    <source>
        <dbReference type="Proteomes" id="UP000240572"/>
    </source>
</evidence>
<dbReference type="Pfam" id="PF08818">
    <property type="entry name" value="DUF1801"/>
    <property type="match status" value="1"/>
</dbReference>
<protein>
    <submittedName>
        <fullName evidence="2">Uncharacterized protein DUF1801</fullName>
    </submittedName>
</protein>
<accession>A0A2P8D2W0</accession>
<dbReference type="SUPFAM" id="SSF159888">
    <property type="entry name" value="YdhG-like"/>
    <property type="match status" value="1"/>
</dbReference>
<keyword evidence="3" id="KW-1185">Reference proteome</keyword>
<comment type="caution">
    <text evidence="2">The sequence shown here is derived from an EMBL/GenBank/DDBJ whole genome shotgun (WGS) entry which is preliminary data.</text>
</comment>
<organism evidence="2 3">
    <name type="scientific">Taibaiella chishuiensis</name>
    <dbReference type="NCBI Taxonomy" id="1434707"/>
    <lineage>
        <taxon>Bacteria</taxon>
        <taxon>Pseudomonadati</taxon>
        <taxon>Bacteroidota</taxon>
        <taxon>Chitinophagia</taxon>
        <taxon>Chitinophagales</taxon>
        <taxon>Chitinophagaceae</taxon>
        <taxon>Taibaiella</taxon>
    </lineage>
</organism>
<feature type="domain" description="YdhG-like" evidence="1">
    <location>
        <begin position="18"/>
        <end position="134"/>
    </location>
</feature>
<reference evidence="2 3" key="1">
    <citation type="submission" date="2018-03" db="EMBL/GenBank/DDBJ databases">
        <title>Genomic Encyclopedia of Type Strains, Phase III (KMG-III): the genomes of soil and plant-associated and newly described type strains.</title>
        <authorList>
            <person name="Whitman W."/>
        </authorList>
    </citation>
    <scope>NUCLEOTIDE SEQUENCE [LARGE SCALE GENOMIC DNA]</scope>
    <source>
        <strain evidence="2 3">CGMCC 1.12700</strain>
    </source>
</reference>
<dbReference type="OrthoDB" id="2604576at2"/>
<evidence type="ECO:0000259" key="1">
    <source>
        <dbReference type="Pfam" id="PF08818"/>
    </source>
</evidence>